<dbReference type="SUPFAM" id="SSF88659">
    <property type="entry name" value="Sigma3 and sigma4 domains of RNA polymerase sigma factors"/>
    <property type="match status" value="1"/>
</dbReference>
<feature type="domain" description="HTH luxR-type" evidence="5">
    <location>
        <begin position="147"/>
        <end position="205"/>
    </location>
</feature>
<organism evidence="6 7">
    <name type="scientific">Phocaeicola vulgatus</name>
    <name type="common">Bacteroides vulgatus</name>
    <dbReference type="NCBI Taxonomy" id="821"/>
    <lineage>
        <taxon>Bacteria</taxon>
        <taxon>Pseudomonadati</taxon>
        <taxon>Bacteroidota</taxon>
        <taxon>Bacteroidia</taxon>
        <taxon>Bacteroidales</taxon>
        <taxon>Bacteroidaceae</taxon>
        <taxon>Phocaeicola</taxon>
    </lineage>
</organism>
<dbReference type="PANTHER" id="PTHR43133">
    <property type="entry name" value="RNA POLYMERASE ECF-TYPE SIGMA FACTO"/>
    <property type="match status" value="1"/>
</dbReference>
<dbReference type="PATRIC" id="fig|821.40.peg.4740"/>
<dbReference type="PANTHER" id="PTHR43133:SF46">
    <property type="entry name" value="RNA POLYMERASE SIGMA-70 FACTOR ECF SUBFAMILY"/>
    <property type="match status" value="1"/>
</dbReference>
<evidence type="ECO:0000259" key="5">
    <source>
        <dbReference type="SMART" id="SM00421"/>
    </source>
</evidence>
<dbReference type="InterPro" id="IPR007627">
    <property type="entry name" value="RNA_pol_sigma70_r2"/>
</dbReference>
<name>A0A0P0LL67_PHOVU</name>
<dbReference type="Gene3D" id="1.10.1740.10">
    <property type="match status" value="1"/>
</dbReference>
<dbReference type="SMART" id="SM00421">
    <property type="entry name" value="HTH_LUXR"/>
    <property type="match status" value="1"/>
</dbReference>
<evidence type="ECO:0000256" key="4">
    <source>
        <dbReference type="ARBA" id="ARBA00023163"/>
    </source>
</evidence>
<dbReference type="InterPro" id="IPR000792">
    <property type="entry name" value="Tscrpt_reg_LuxR_C"/>
</dbReference>
<dbReference type="InterPro" id="IPR014327">
    <property type="entry name" value="RNA_pol_sigma70_bacteroid"/>
</dbReference>
<keyword evidence="2" id="KW-0805">Transcription regulation</keyword>
<dbReference type="Pfam" id="PF08281">
    <property type="entry name" value="Sigma70_r4_2"/>
    <property type="match status" value="1"/>
</dbReference>
<evidence type="ECO:0000256" key="1">
    <source>
        <dbReference type="ARBA" id="ARBA00010641"/>
    </source>
</evidence>
<dbReference type="AlphaFoldDB" id="A0A0P0LL67"/>
<reference evidence="7" key="1">
    <citation type="submission" date="2015-10" db="EMBL/GenBank/DDBJ databases">
        <title>Extensive mobilome-driven genome diversification in gut-associated Bacteroides vulgatus mpk.</title>
        <authorList>
            <person name="Beier S."/>
            <person name="Lange A."/>
            <person name="Huson D.H."/>
            <person name="Frick J.-S."/>
            <person name="Autenrieth I.B."/>
        </authorList>
    </citation>
    <scope>NUCLEOTIDE SEQUENCE [LARGE SCALE GENOMIC DNA]</scope>
    <source>
        <strain evidence="7">mpk</strain>
    </source>
</reference>
<dbReference type="Gene3D" id="1.10.10.10">
    <property type="entry name" value="Winged helix-like DNA-binding domain superfamily/Winged helix DNA-binding domain"/>
    <property type="match status" value="1"/>
</dbReference>
<proteinExistence type="inferred from homology"/>
<dbReference type="InterPro" id="IPR013325">
    <property type="entry name" value="RNA_pol_sigma_r2"/>
</dbReference>
<dbReference type="InterPro" id="IPR014284">
    <property type="entry name" value="RNA_pol_sigma-70_dom"/>
</dbReference>
<keyword evidence="4" id="KW-0804">Transcription</keyword>
<dbReference type="InterPro" id="IPR036388">
    <property type="entry name" value="WH-like_DNA-bd_sf"/>
</dbReference>
<dbReference type="InterPro" id="IPR013249">
    <property type="entry name" value="RNA_pol_sigma70_r4_t2"/>
</dbReference>
<dbReference type="EMBL" id="CP013020">
    <property type="protein sequence ID" value="ALK86510.1"/>
    <property type="molecule type" value="Genomic_DNA"/>
</dbReference>
<keyword evidence="3" id="KW-0731">Sigma factor</keyword>
<evidence type="ECO:0000313" key="6">
    <source>
        <dbReference type="EMBL" id="ALK86510.1"/>
    </source>
</evidence>
<dbReference type="Proteomes" id="UP000061587">
    <property type="component" value="Chromosome"/>
</dbReference>
<dbReference type="Pfam" id="PF04542">
    <property type="entry name" value="Sigma70_r2"/>
    <property type="match status" value="1"/>
</dbReference>
<protein>
    <submittedName>
        <fullName evidence="6">RNA polymerase ECF-type sigma factor</fullName>
    </submittedName>
</protein>
<dbReference type="GO" id="GO:0006352">
    <property type="term" value="P:DNA-templated transcription initiation"/>
    <property type="evidence" value="ECO:0007669"/>
    <property type="project" value="InterPro"/>
</dbReference>
<reference evidence="6 7" key="2">
    <citation type="journal article" date="2016" name="Genome Biol. Evol.">
        <title>Extensive mobilome-driven genome diversification in mouse gut-associated Bacteroides vulgatus mpk.</title>
        <authorList>
            <person name="Lange A."/>
            <person name="Beier S."/>
            <person name="Steimle A."/>
            <person name="Autenrieth I.B."/>
            <person name="Huson D.H."/>
            <person name="Frick J.S."/>
        </authorList>
    </citation>
    <scope>NUCLEOTIDE SEQUENCE [LARGE SCALE GENOMIC DNA]</scope>
    <source>
        <strain evidence="7">mpk</strain>
    </source>
</reference>
<dbReference type="InterPro" id="IPR013324">
    <property type="entry name" value="RNA_pol_sigma_r3/r4-like"/>
</dbReference>
<evidence type="ECO:0000313" key="7">
    <source>
        <dbReference type="Proteomes" id="UP000061587"/>
    </source>
</evidence>
<dbReference type="GO" id="GO:0016987">
    <property type="term" value="F:sigma factor activity"/>
    <property type="evidence" value="ECO:0007669"/>
    <property type="project" value="UniProtKB-KW"/>
</dbReference>
<dbReference type="NCBIfam" id="TIGR02937">
    <property type="entry name" value="sigma70-ECF"/>
    <property type="match status" value="1"/>
</dbReference>
<sequence>MCNFSIINYYKICLRIMTENLNNDEESRLIERLILGEEKAFCKLYVQYKPRLFKFAIALLKSQNVAEDICQDIFFNIWENRYFLKCGTSFSSFLFSMARNRIINYLRDESCHKRILESLYEQAIDFDNFTKNTILANDLGEHMKHAVKLLSNRQREVFELSRHHMLTNKEIAEQLNISISTVQDHLSASLKIIRTYFKKEGLLHTSQIIFFQILFQF</sequence>
<dbReference type="GO" id="GO:0003677">
    <property type="term" value="F:DNA binding"/>
    <property type="evidence" value="ECO:0007669"/>
    <property type="project" value="InterPro"/>
</dbReference>
<accession>A0A0P0LL67</accession>
<dbReference type="NCBIfam" id="TIGR02985">
    <property type="entry name" value="Sig70_bacteroi1"/>
    <property type="match status" value="1"/>
</dbReference>
<evidence type="ECO:0000256" key="3">
    <source>
        <dbReference type="ARBA" id="ARBA00023082"/>
    </source>
</evidence>
<dbReference type="SUPFAM" id="SSF88946">
    <property type="entry name" value="Sigma2 domain of RNA polymerase sigma factors"/>
    <property type="match status" value="1"/>
</dbReference>
<gene>
    <name evidence="6" type="ORF">BvMPK_3958</name>
</gene>
<comment type="similarity">
    <text evidence="1">Belongs to the sigma-70 factor family. ECF subfamily.</text>
</comment>
<dbReference type="InterPro" id="IPR039425">
    <property type="entry name" value="RNA_pol_sigma-70-like"/>
</dbReference>
<evidence type="ECO:0000256" key="2">
    <source>
        <dbReference type="ARBA" id="ARBA00023015"/>
    </source>
</evidence>
<dbReference type="CDD" id="cd06171">
    <property type="entry name" value="Sigma70_r4"/>
    <property type="match status" value="1"/>
</dbReference>